<keyword evidence="3" id="KW-1185">Reference proteome</keyword>
<dbReference type="AlphaFoldDB" id="A0A3N4JCH0"/>
<accession>A0A3N4JCH0</accession>
<dbReference type="EMBL" id="ML120438">
    <property type="protein sequence ID" value="RPA94381.1"/>
    <property type="molecule type" value="Genomic_DNA"/>
</dbReference>
<protein>
    <submittedName>
        <fullName evidence="2">Uncharacterized protein</fullName>
    </submittedName>
</protein>
<feature type="coiled-coil region" evidence="1">
    <location>
        <begin position="28"/>
        <end position="55"/>
    </location>
</feature>
<proteinExistence type="predicted"/>
<name>A0A3N4JCH0_9PEZI</name>
<reference evidence="2 3" key="1">
    <citation type="journal article" date="2018" name="Nat. Ecol. Evol.">
        <title>Pezizomycetes genomes reveal the molecular basis of ectomycorrhizal truffle lifestyle.</title>
        <authorList>
            <person name="Murat C."/>
            <person name="Payen T."/>
            <person name="Noel B."/>
            <person name="Kuo A."/>
            <person name="Morin E."/>
            <person name="Chen J."/>
            <person name="Kohler A."/>
            <person name="Krizsan K."/>
            <person name="Balestrini R."/>
            <person name="Da Silva C."/>
            <person name="Montanini B."/>
            <person name="Hainaut M."/>
            <person name="Levati E."/>
            <person name="Barry K.W."/>
            <person name="Belfiori B."/>
            <person name="Cichocki N."/>
            <person name="Clum A."/>
            <person name="Dockter R.B."/>
            <person name="Fauchery L."/>
            <person name="Guy J."/>
            <person name="Iotti M."/>
            <person name="Le Tacon F."/>
            <person name="Lindquist E.A."/>
            <person name="Lipzen A."/>
            <person name="Malagnac F."/>
            <person name="Mello A."/>
            <person name="Molinier V."/>
            <person name="Miyauchi S."/>
            <person name="Poulain J."/>
            <person name="Riccioni C."/>
            <person name="Rubini A."/>
            <person name="Sitrit Y."/>
            <person name="Splivallo R."/>
            <person name="Traeger S."/>
            <person name="Wang M."/>
            <person name="Zifcakova L."/>
            <person name="Wipf D."/>
            <person name="Zambonelli A."/>
            <person name="Paolocci F."/>
            <person name="Nowrousian M."/>
            <person name="Ottonello S."/>
            <person name="Baldrian P."/>
            <person name="Spatafora J.W."/>
            <person name="Henrissat B."/>
            <person name="Nagy L.G."/>
            <person name="Aury J.M."/>
            <person name="Wincker P."/>
            <person name="Grigoriev I.V."/>
            <person name="Bonfante P."/>
            <person name="Martin F.M."/>
        </authorList>
    </citation>
    <scope>NUCLEOTIDE SEQUENCE [LARGE SCALE GENOMIC DNA]</scope>
    <source>
        <strain evidence="2 3">120613-1</strain>
    </source>
</reference>
<gene>
    <name evidence="2" type="ORF">L873DRAFT_1793044</name>
</gene>
<dbReference type="OrthoDB" id="5413892at2759"/>
<sequence length="139" mass="15746">MPATNNQRPHFDVVAERRVPRTVMGGQFRDVNLEFEDLRLQLDEIRQELQAAEFNSLARLQNCCLARAPWAELSPLRTAQNQHVNGFPQTLGHLDRLNSESVNALLTAYGLPTEGSVPERRRRLKLFLGVVLVSVRSSN</sequence>
<evidence type="ECO:0000313" key="2">
    <source>
        <dbReference type="EMBL" id="RPA94381.1"/>
    </source>
</evidence>
<keyword evidence="1" id="KW-0175">Coiled coil</keyword>
<dbReference type="STRING" id="1336337.A0A3N4JCH0"/>
<evidence type="ECO:0000313" key="3">
    <source>
        <dbReference type="Proteomes" id="UP000276215"/>
    </source>
</evidence>
<evidence type="ECO:0000256" key="1">
    <source>
        <dbReference type="SAM" id="Coils"/>
    </source>
</evidence>
<dbReference type="Proteomes" id="UP000276215">
    <property type="component" value="Unassembled WGS sequence"/>
</dbReference>
<organism evidence="2 3">
    <name type="scientific">Choiromyces venosus 120613-1</name>
    <dbReference type="NCBI Taxonomy" id="1336337"/>
    <lineage>
        <taxon>Eukaryota</taxon>
        <taxon>Fungi</taxon>
        <taxon>Dikarya</taxon>
        <taxon>Ascomycota</taxon>
        <taxon>Pezizomycotina</taxon>
        <taxon>Pezizomycetes</taxon>
        <taxon>Pezizales</taxon>
        <taxon>Tuberaceae</taxon>
        <taxon>Choiromyces</taxon>
    </lineage>
</organism>